<evidence type="ECO:0000259" key="4">
    <source>
        <dbReference type="PROSITE" id="PS50932"/>
    </source>
</evidence>
<dbReference type="EMBL" id="VFPH01000001">
    <property type="protein sequence ID" value="TQM43457.1"/>
    <property type="molecule type" value="Genomic_DNA"/>
</dbReference>
<sequence length="335" mass="36252">MQRRPVTMRDVAIAAGVSPKTVSNVVNDYVHVRPETRALVQRYVEELGYRPQAVGRQLRRGRTGAIALAVPHIDVPYFADLAALLVRAARERGLTVVVEQTDGDIEREREVAAGFPVRFADALIFSPLSMPPSELEAPRHDTPMVLIGEHGGGAAVDHVTIASVEIGRLATSHLAAAGRRRIAMIGYKKARPLPVMQQRMLGYTQALRAAGLPVDRALIRDVREWNREPGADAVDALLAEHPDVDAVFAANDVLAIGALSALHRHGRRVPDDVAVVGIDDVPEARFTTPALTTVAIDRAFVAESALEMATSRLADPGLPPRQLTAPHRLVVRESA</sequence>
<dbReference type="Gene3D" id="1.10.260.40">
    <property type="entry name" value="lambda repressor-like DNA-binding domains"/>
    <property type="match status" value="1"/>
</dbReference>
<name>A0A543GBJ8_9PSEU</name>
<proteinExistence type="predicted"/>
<gene>
    <name evidence="5" type="ORF">FB388_0803</name>
</gene>
<evidence type="ECO:0000313" key="5">
    <source>
        <dbReference type="EMBL" id="TQM43457.1"/>
    </source>
</evidence>
<keyword evidence="6" id="KW-1185">Reference proteome</keyword>
<dbReference type="GO" id="GO:0000976">
    <property type="term" value="F:transcription cis-regulatory region binding"/>
    <property type="evidence" value="ECO:0007669"/>
    <property type="project" value="TreeGrafter"/>
</dbReference>
<dbReference type="InterPro" id="IPR028082">
    <property type="entry name" value="Peripla_BP_I"/>
</dbReference>
<evidence type="ECO:0000256" key="3">
    <source>
        <dbReference type="ARBA" id="ARBA00023163"/>
    </source>
</evidence>
<dbReference type="PANTHER" id="PTHR30146:SF109">
    <property type="entry name" value="HTH-TYPE TRANSCRIPTIONAL REGULATOR GALS"/>
    <property type="match status" value="1"/>
</dbReference>
<dbReference type="SUPFAM" id="SSF53822">
    <property type="entry name" value="Periplasmic binding protein-like I"/>
    <property type="match status" value="1"/>
</dbReference>
<dbReference type="GO" id="GO:0003700">
    <property type="term" value="F:DNA-binding transcription factor activity"/>
    <property type="evidence" value="ECO:0007669"/>
    <property type="project" value="TreeGrafter"/>
</dbReference>
<accession>A0A543GBJ8</accession>
<dbReference type="Gene3D" id="3.40.50.2300">
    <property type="match status" value="2"/>
</dbReference>
<dbReference type="SMART" id="SM00354">
    <property type="entry name" value="HTH_LACI"/>
    <property type="match status" value="1"/>
</dbReference>
<dbReference type="CDD" id="cd06267">
    <property type="entry name" value="PBP1_LacI_sugar_binding-like"/>
    <property type="match status" value="1"/>
</dbReference>
<dbReference type="InterPro" id="IPR000843">
    <property type="entry name" value="HTH_LacI"/>
</dbReference>
<organism evidence="5 6">
    <name type="scientific">Pseudonocardia cypriaca</name>
    <dbReference type="NCBI Taxonomy" id="882449"/>
    <lineage>
        <taxon>Bacteria</taxon>
        <taxon>Bacillati</taxon>
        <taxon>Actinomycetota</taxon>
        <taxon>Actinomycetes</taxon>
        <taxon>Pseudonocardiales</taxon>
        <taxon>Pseudonocardiaceae</taxon>
        <taxon>Pseudonocardia</taxon>
    </lineage>
</organism>
<feature type="domain" description="HTH lacI-type" evidence="4">
    <location>
        <begin position="6"/>
        <end position="60"/>
    </location>
</feature>
<evidence type="ECO:0000256" key="1">
    <source>
        <dbReference type="ARBA" id="ARBA00023015"/>
    </source>
</evidence>
<dbReference type="PANTHER" id="PTHR30146">
    <property type="entry name" value="LACI-RELATED TRANSCRIPTIONAL REPRESSOR"/>
    <property type="match status" value="1"/>
</dbReference>
<reference evidence="5 6" key="1">
    <citation type="submission" date="2019-06" db="EMBL/GenBank/DDBJ databases">
        <title>Sequencing the genomes of 1000 actinobacteria strains.</title>
        <authorList>
            <person name="Klenk H.-P."/>
        </authorList>
    </citation>
    <scope>NUCLEOTIDE SEQUENCE [LARGE SCALE GENOMIC DNA]</scope>
    <source>
        <strain evidence="5 6">DSM 45511</strain>
    </source>
</reference>
<dbReference type="Pfam" id="PF00356">
    <property type="entry name" value="LacI"/>
    <property type="match status" value="1"/>
</dbReference>
<evidence type="ECO:0000313" key="6">
    <source>
        <dbReference type="Proteomes" id="UP000319818"/>
    </source>
</evidence>
<keyword evidence="2" id="KW-0238">DNA-binding</keyword>
<dbReference type="CDD" id="cd01392">
    <property type="entry name" value="HTH_LacI"/>
    <property type="match status" value="1"/>
</dbReference>
<keyword evidence="1" id="KW-0805">Transcription regulation</keyword>
<dbReference type="Pfam" id="PF13377">
    <property type="entry name" value="Peripla_BP_3"/>
    <property type="match status" value="1"/>
</dbReference>
<protein>
    <submittedName>
        <fullName evidence="5">LacI family transcriptional regulator</fullName>
    </submittedName>
</protein>
<dbReference type="PROSITE" id="PS50932">
    <property type="entry name" value="HTH_LACI_2"/>
    <property type="match status" value="1"/>
</dbReference>
<keyword evidence="3" id="KW-0804">Transcription</keyword>
<dbReference type="OrthoDB" id="2854648at2"/>
<dbReference type="InterPro" id="IPR046335">
    <property type="entry name" value="LacI/GalR-like_sensor"/>
</dbReference>
<evidence type="ECO:0000256" key="2">
    <source>
        <dbReference type="ARBA" id="ARBA00023125"/>
    </source>
</evidence>
<dbReference type="RefSeq" id="WP_142097013.1">
    <property type="nucleotide sequence ID" value="NZ_VFPH01000001.1"/>
</dbReference>
<dbReference type="InterPro" id="IPR010982">
    <property type="entry name" value="Lambda_DNA-bd_dom_sf"/>
</dbReference>
<dbReference type="PROSITE" id="PS00356">
    <property type="entry name" value="HTH_LACI_1"/>
    <property type="match status" value="1"/>
</dbReference>
<comment type="caution">
    <text evidence="5">The sequence shown here is derived from an EMBL/GenBank/DDBJ whole genome shotgun (WGS) entry which is preliminary data.</text>
</comment>
<dbReference type="Proteomes" id="UP000319818">
    <property type="component" value="Unassembled WGS sequence"/>
</dbReference>
<dbReference type="SUPFAM" id="SSF47413">
    <property type="entry name" value="lambda repressor-like DNA-binding domains"/>
    <property type="match status" value="1"/>
</dbReference>
<dbReference type="AlphaFoldDB" id="A0A543GBJ8"/>